<dbReference type="GO" id="GO:0003700">
    <property type="term" value="F:DNA-binding transcription factor activity"/>
    <property type="evidence" value="ECO:0007669"/>
    <property type="project" value="TreeGrafter"/>
</dbReference>
<dbReference type="Gene3D" id="1.10.260.40">
    <property type="entry name" value="lambda repressor-like DNA-binding domains"/>
    <property type="match status" value="1"/>
</dbReference>
<dbReference type="GO" id="GO:0055085">
    <property type="term" value="P:transmembrane transport"/>
    <property type="evidence" value="ECO:0007669"/>
    <property type="project" value="UniProtKB-ARBA"/>
</dbReference>
<evidence type="ECO:0000313" key="7">
    <source>
        <dbReference type="Proteomes" id="UP000281112"/>
    </source>
</evidence>
<evidence type="ECO:0000256" key="4">
    <source>
        <dbReference type="ARBA" id="ARBA00023163"/>
    </source>
</evidence>
<dbReference type="AlphaFoldDB" id="A0A3N9TEQ7"/>
<dbReference type="PANTHER" id="PTHR30146">
    <property type="entry name" value="LACI-RELATED TRANSCRIPTIONAL REPRESSOR"/>
    <property type="match status" value="1"/>
</dbReference>
<keyword evidence="7" id="KW-1185">Reference proteome</keyword>
<dbReference type="Gene3D" id="3.40.50.2300">
    <property type="match status" value="2"/>
</dbReference>
<evidence type="ECO:0000256" key="3">
    <source>
        <dbReference type="ARBA" id="ARBA00023125"/>
    </source>
</evidence>
<dbReference type="GO" id="GO:0000976">
    <property type="term" value="F:transcription cis-regulatory region binding"/>
    <property type="evidence" value="ECO:0007669"/>
    <property type="project" value="TreeGrafter"/>
</dbReference>
<dbReference type="InterPro" id="IPR028082">
    <property type="entry name" value="Peripla_BP_I"/>
</dbReference>
<dbReference type="Proteomes" id="UP000281112">
    <property type="component" value="Unassembled WGS sequence"/>
</dbReference>
<comment type="caution">
    <text evidence="6">The sequence shown here is derived from an EMBL/GenBank/DDBJ whole genome shotgun (WGS) entry which is preliminary data.</text>
</comment>
<keyword evidence="2" id="KW-0805">Transcription regulation</keyword>
<dbReference type="Pfam" id="PF00356">
    <property type="entry name" value="LacI"/>
    <property type="match status" value="1"/>
</dbReference>
<name>A0A3N9TEQ7_9VIBR</name>
<feature type="domain" description="HTH lacI-type" evidence="5">
    <location>
        <begin position="12"/>
        <end position="67"/>
    </location>
</feature>
<dbReference type="RefSeq" id="WP_124937705.1">
    <property type="nucleotide sequence ID" value="NZ_RJVQ01000005.1"/>
</dbReference>
<dbReference type="PRINTS" id="PR00036">
    <property type="entry name" value="HTHLACI"/>
</dbReference>
<dbReference type="PANTHER" id="PTHR30146:SF152">
    <property type="entry name" value="TRANSCRIPTIONAL REGULATORY PROTEIN"/>
    <property type="match status" value="1"/>
</dbReference>
<dbReference type="Pfam" id="PF13407">
    <property type="entry name" value="Peripla_BP_4"/>
    <property type="match status" value="1"/>
</dbReference>
<dbReference type="EMBL" id="RJVQ01000005">
    <property type="protein sequence ID" value="RQW62711.1"/>
    <property type="molecule type" value="Genomic_DNA"/>
</dbReference>
<dbReference type="CDD" id="cd06307">
    <property type="entry name" value="PBP1_sugar_binding"/>
    <property type="match status" value="1"/>
</dbReference>
<keyword evidence="3 6" id="KW-0238">DNA-binding</keyword>
<evidence type="ECO:0000256" key="1">
    <source>
        <dbReference type="ARBA" id="ARBA00022181"/>
    </source>
</evidence>
<dbReference type="PROSITE" id="PS50932">
    <property type="entry name" value="HTH_LACI_2"/>
    <property type="match status" value="1"/>
</dbReference>
<accession>A0A3N9TEQ7</accession>
<dbReference type="CDD" id="cd01392">
    <property type="entry name" value="HTH_LacI"/>
    <property type="match status" value="1"/>
</dbReference>
<gene>
    <name evidence="6" type="ORF">EES38_13375</name>
</gene>
<evidence type="ECO:0000256" key="2">
    <source>
        <dbReference type="ARBA" id="ARBA00023015"/>
    </source>
</evidence>
<keyword evidence="4" id="KW-0804">Transcription</keyword>
<dbReference type="OrthoDB" id="5756154at2"/>
<dbReference type="InterPro" id="IPR000843">
    <property type="entry name" value="HTH_LacI"/>
</dbReference>
<dbReference type="SUPFAM" id="SSF47413">
    <property type="entry name" value="lambda repressor-like DNA-binding domains"/>
    <property type="match status" value="1"/>
</dbReference>
<dbReference type="PROSITE" id="PS00356">
    <property type="entry name" value="HTH_LACI_1"/>
    <property type="match status" value="1"/>
</dbReference>
<dbReference type="InterPro" id="IPR010982">
    <property type="entry name" value="Lambda_DNA-bd_dom_sf"/>
</dbReference>
<dbReference type="SUPFAM" id="SSF53822">
    <property type="entry name" value="Periplasmic binding protein-like I"/>
    <property type="match status" value="1"/>
</dbReference>
<evidence type="ECO:0000313" key="6">
    <source>
        <dbReference type="EMBL" id="RQW62711.1"/>
    </source>
</evidence>
<dbReference type="SMART" id="SM00354">
    <property type="entry name" value="HTH_LACI"/>
    <property type="match status" value="1"/>
</dbReference>
<dbReference type="InterPro" id="IPR025997">
    <property type="entry name" value="SBP_2_dom"/>
</dbReference>
<evidence type="ECO:0000259" key="5">
    <source>
        <dbReference type="PROSITE" id="PS50932"/>
    </source>
</evidence>
<protein>
    <recommendedName>
        <fullName evidence="1">Autoinducer 2-binding periplasmic protein LuxP</fullName>
    </recommendedName>
</protein>
<reference evidence="6 7" key="1">
    <citation type="submission" date="2018-11" db="EMBL/GenBank/DDBJ databases">
        <title>Vibrio LJC006 sp. nov., isolated from seawater during the bloom of the enteromorpha.</title>
        <authorList>
            <person name="Liang J."/>
        </authorList>
    </citation>
    <scope>NUCLEOTIDE SEQUENCE [LARGE SCALE GENOMIC DNA]</scope>
    <source>
        <strain evidence="6 7">LJC006</strain>
    </source>
</reference>
<organism evidence="6 7">
    <name type="scientific">Vibrio viridaestus</name>
    <dbReference type="NCBI Taxonomy" id="2487322"/>
    <lineage>
        <taxon>Bacteria</taxon>
        <taxon>Pseudomonadati</taxon>
        <taxon>Pseudomonadota</taxon>
        <taxon>Gammaproteobacteria</taxon>
        <taxon>Vibrionales</taxon>
        <taxon>Vibrionaceae</taxon>
        <taxon>Vibrio</taxon>
    </lineage>
</organism>
<proteinExistence type="predicted"/>
<sequence length="350" mass="38523">MVNKDNSSTKRSTIADVAELANVSVATVDRVINGRAIVSEKTTKKVLQAAKELNFRATRLIHDSLVNNVRVCVAGVILQGKDKPFYRLLGEELKQANELFQGRCRLEICYLDDLSNSSMCEAITRMASYCHVIGIVSADHPQINDTIKAVSEQGVSVFTLLSEVSSPYVTTHIGVDARKLGRTAGWYIGNLTKSAGPVGLIIGSHRYLCQETYEVGFRTYIREKCHDLNIVDAVVSLENSELAKQATEELLSRYPDIVAIYCAGGGIEGVIEALRFNKLPQKVTVVCNELTEVTAEALRDGTLDIVMSCRRPALSQQFIKAAIDIHNNKDKYTPAAHDIPVEIFCSENCI</sequence>